<reference evidence="2" key="1">
    <citation type="journal article" date="2020" name="Stud. Mycol.">
        <title>101 Dothideomycetes genomes: a test case for predicting lifestyles and emergence of pathogens.</title>
        <authorList>
            <person name="Haridas S."/>
            <person name="Albert R."/>
            <person name="Binder M."/>
            <person name="Bloem J."/>
            <person name="Labutti K."/>
            <person name="Salamov A."/>
            <person name="Andreopoulos B."/>
            <person name="Baker S."/>
            <person name="Barry K."/>
            <person name="Bills G."/>
            <person name="Bluhm B."/>
            <person name="Cannon C."/>
            <person name="Castanera R."/>
            <person name="Culley D."/>
            <person name="Daum C."/>
            <person name="Ezra D."/>
            <person name="Gonzalez J."/>
            <person name="Henrissat B."/>
            <person name="Kuo A."/>
            <person name="Liang C."/>
            <person name="Lipzen A."/>
            <person name="Lutzoni F."/>
            <person name="Magnuson J."/>
            <person name="Mondo S."/>
            <person name="Nolan M."/>
            <person name="Ohm R."/>
            <person name="Pangilinan J."/>
            <person name="Park H.-J."/>
            <person name="Ramirez L."/>
            <person name="Alfaro M."/>
            <person name="Sun H."/>
            <person name="Tritt A."/>
            <person name="Yoshinaga Y."/>
            <person name="Zwiers L.-H."/>
            <person name="Turgeon B."/>
            <person name="Goodwin S."/>
            <person name="Spatafora J."/>
            <person name="Crous P."/>
            <person name="Grigoriev I."/>
        </authorList>
    </citation>
    <scope>NUCLEOTIDE SEQUENCE</scope>
    <source>
        <strain evidence="2">CBS 627.86</strain>
    </source>
</reference>
<feature type="compositionally biased region" description="Polar residues" evidence="1">
    <location>
        <begin position="32"/>
        <end position="46"/>
    </location>
</feature>
<organism evidence="2 3">
    <name type="scientific">Lophiotrema nucula</name>
    <dbReference type="NCBI Taxonomy" id="690887"/>
    <lineage>
        <taxon>Eukaryota</taxon>
        <taxon>Fungi</taxon>
        <taxon>Dikarya</taxon>
        <taxon>Ascomycota</taxon>
        <taxon>Pezizomycotina</taxon>
        <taxon>Dothideomycetes</taxon>
        <taxon>Pleosporomycetidae</taxon>
        <taxon>Pleosporales</taxon>
        <taxon>Lophiotremataceae</taxon>
        <taxon>Lophiotrema</taxon>
    </lineage>
</organism>
<feature type="compositionally biased region" description="Basic and acidic residues" evidence="1">
    <location>
        <begin position="51"/>
        <end position="61"/>
    </location>
</feature>
<name>A0A6A5YY51_9PLEO</name>
<evidence type="ECO:0000313" key="3">
    <source>
        <dbReference type="Proteomes" id="UP000799770"/>
    </source>
</evidence>
<evidence type="ECO:0000313" key="2">
    <source>
        <dbReference type="EMBL" id="KAF2112030.1"/>
    </source>
</evidence>
<keyword evidence="3" id="KW-1185">Reference proteome</keyword>
<dbReference type="EMBL" id="ML977332">
    <property type="protein sequence ID" value="KAF2112030.1"/>
    <property type="molecule type" value="Genomic_DNA"/>
</dbReference>
<accession>A0A6A5YY51</accession>
<feature type="region of interest" description="Disordered" evidence="1">
    <location>
        <begin position="1"/>
        <end position="84"/>
    </location>
</feature>
<dbReference type="AlphaFoldDB" id="A0A6A5YY51"/>
<evidence type="ECO:0000256" key="1">
    <source>
        <dbReference type="SAM" id="MobiDB-lite"/>
    </source>
</evidence>
<gene>
    <name evidence="2" type="ORF">BDV96DRAFT_649393</name>
</gene>
<proteinExistence type="predicted"/>
<protein>
    <submittedName>
        <fullName evidence="2">Uncharacterized protein</fullName>
    </submittedName>
</protein>
<sequence>MKIMSAIHSIRNKTQENAPQDSQFMHAILGRNESNLLESEANSPNLDDTDERNGTGDRKVSPGEGDEDKLPPFTQEPNSVVGQLSDRVSRAEENARSLFWASLLYAKDCDLCEARLDFDHRLVELHLAKGAVTENSKPTDLSDFPDCEIMQCDHAV</sequence>
<dbReference type="Proteomes" id="UP000799770">
    <property type="component" value="Unassembled WGS sequence"/>
</dbReference>